<feature type="domain" description="Cytochrome c" evidence="6">
    <location>
        <begin position="1080"/>
        <end position="1167"/>
    </location>
</feature>
<dbReference type="PANTHER" id="PTHR33546:SF1">
    <property type="entry name" value="LARGE, MULTIFUNCTIONAL SECRETED PROTEIN"/>
    <property type="match status" value="1"/>
</dbReference>
<keyword evidence="2 4" id="KW-0479">Metal-binding</keyword>
<dbReference type="Pfam" id="PF23500">
    <property type="entry name" value="DUF7133"/>
    <property type="match status" value="1"/>
</dbReference>
<dbReference type="SUPFAM" id="SSF48371">
    <property type="entry name" value="ARM repeat"/>
    <property type="match status" value="1"/>
</dbReference>
<dbReference type="GO" id="GO:0046872">
    <property type="term" value="F:metal ion binding"/>
    <property type="evidence" value="ECO:0007669"/>
    <property type="project" value="UniProtKB-KW"/>
</dbReference>
<dbReference type="Gene3D" id="3.40.50.880">
    <property type="match status" value="1"/>
</dbReference>
<feature type="chain" id="PRO_5037320129" evidence="5">
    <location>
        <begin position="27"/>
        <end position="1169"/>
    </location>
</feature>
<sequence length="1169" mass="129681">MKQSFIHRLAVVAAIAAIFTAGPSVAAQENDDDGVIDLLFIGHGQREGSGYHLSHVFAPVFNRSLGDEKIRMRYVETLDVLNPEDLAATDALMLYANYNTISDDQEAALLEFVANGGGFLPVHCASACFGHSQEFVDLVGARFRSHGYEEFSTTIPEGRETHPILQGYEGFVTKDETYVHADHNEDQREVLMLREDEPWTWTRTHGKGRVFYTAYGHDMNTWGQEAFHDLLIRGILWSVGEEKSEANRRLVASMPEMKYEAADTIPNYLKKSPAPQLASAFSPEESEKLSLVADGFEMKLFVAEPDIVNPIAFAWDEKGRLFVAESVDYPNNVDPNQEGNDRILICEDKDGDGRADTFTVFAEGLNIPTSLTPVDGGWIVAQAPHFLFLKDTNGDDKADVKYPINDYWGIRDTHAGPSNLRYGFDNKIWGAVGYSEVEKSTQGEFGQGVFRMDTDNGTVEPIGLFSNNTWGLGMSEDFEIFGSTANNAPAWHVPLWRPFTYERNPALPSQLSAKIDDFTQFFPITHKFLQVDAHGRYTAGAGFNLYTARAFPKQYWNASAFIGGPTGHLLGQFFLEEEGSSYVAQNRGSILSSVDEWLSPVFADVGPDGQLWVADWYNFIIQHNPQPSKQSAGFDAETGAGNAHVNPLRDRHHGRIYRIVAKGSKTPKSLDLSEASTTELVETLANDNLFWRMTAQRKLVREKRREAIPQLREIVLEDNSVDEIGLNTRVIHALWSLSGLGAFNLDSTQAESVVLAALEHPSASVRKNAVMALTETGSEEELSLAASKTDDADPKTRLKALLALGLLPPSEDRSNELLSRRSEFTTDPWLGRAFAYAVLENGDAYVRRLLEGGTSIDFANGFDSIEEVPEYVALKLYLAKQEGDLVAALGNWKSLPSETVAIASMALLDVWKTQLHEPSSSDLVALQEMARLVDADTQMQLKLRTAGLDLQFSKIDEEKYQDFVKQNTFEPQIWGWGRVSSGEELYMQHCVACHGSDAGGDQGLGAPSLRGMDNWYTQTQLQKFYAGVRGTHFKNPRGIAMKGALQFLDMETRPQMTISHLAHYLETLEANAPDEATLEGDPAKGKTLYTTCVACHGPEGQGNTELAAPKLTGKQDWYLYKQIREFQEGVRGSDPRDAKGAEMALMAKTLVDEQAVKDVVAYIRSLDTK</sequence>
<accession>A0A927F7F5</accession>
<dbReference type="InterPro" id="IPR013428">
    <property type="entry name" value="Membrane-bound_put_N"/>
</dbReference>
<keyword evidence="3 4" id="KW-0408">Iron</keyword>
<dbReference type="Gene3D" id="1.25.10.10">
    <property type="entry name" value="Leucine-rich Repeat Variant"/>
    <property type="match status" value="1"/>
</dbReference>
<keyword evidence="8" id="KW-1185">Reference proteome</keyword>
<dbReference type="SUPFAM" id="SSF52317">
    <property type="entry name" value="Class I glutamine amidotransferase-like"/>
    <property type="match status" value="1"/>
</dbReference>
<dbReference type="Pfam" id="PF00034">
    <property type="entry name" value="Cytochrom_C"/>
    <property type="match status" value="2"/>
</dbReference>
<dbReference type="NCBIfam" id="TIGR02604">
    <property type="entry name" value="Piru_Ver_Nterm"/>
    <property type="match status" value="1"/>
</dbReference>
<dbReference type="InterPro" id="IPR016024">
    <property type="entry name" value="ARM-type_fold"/>
</dbReference>
<dbReference type="Proteomes" id="UP000622317">
    <property type="component" value="Unassembled WGS sequence"/>
</dbReference>
<evidence type="ECO:0000256" key="1">
    <source>
        <dbReference type="ARBA" id="ARBA00022617"/>
    </source>
</evidence>
<dbReference type="InterPro" id="IPR029062">
    <property type="entry name" value="Class_I_gatase-like"/>
</dbReference>
<dbReference type="PROSITE" id="PS51007">
    <property type="entry name" value="CYTC"/>
    <property type="match status" value="2"/>
</dbReference>
<proteinExistence type="predicted"/>
<protein>
    <submittedName>
        <fullName evidence="7">ThuA domain-containing protein</fullName>
    </submittedName>
</protein>
<name>A0A927F7F5_9BACT</name>
<dbReference type="InterPro" id="IPR011989">
    <property type="entry name" value="ARM-like"/>
</dbReference>
<evidence type="ECO:0000256" key="3">
    <source>
        <dbReference type="ARBA" id="ARBA00023004"/>
    </source>
</evidence>
<evidence type="ECO:0000313" key="8">
    <source>
        <dbReference type="Proteomes" id="UP000622317"/>
    </source>
</evidence>
<dbReference type="InterPro" id="IPR009056">
    <property type="entry name" value="Cyt_c-like_dom"/>
</dbReference>
<organism evidence="7 8">
    <name type="scientific">Pelagicoccus enzymogenes</name>
    <dbReference type="NCBI Taxonomy" id="2773457"/>
    <lineage>
        <taxon>Bacteria</taxon>
        <taxon>Pseudomonadati</taxon>
        <taxon>Verrucomicrobiota</taxon>
        <taxon>Opitutia</taxon>
        <taxon>Puniceicoccales</taxon>
        <taxon>Pelagicoccaceae</taxon>
        <taxon>Pelagicoccus</taxon>
    </lineage>
</organism>
<evidence type="ECO:0000256" key="2">
    <source>
        <dbReference type="ARBA" id="ARBA00022723"/>
    </source>
</evidence>
<dbReference type="SUPFAM" id="SSF63829">
    <property type="entry name" value="Calcium-dependent phosphotriesterase"/>
    <property type="match status" value="1"/>
</dbReference>
<dbReference type="PANTHER" id="PTHR33546">
    <property type="entry name" value="LARGE, MULTIFUNCTIONAL SECRETED PROTEIN-RELATED"/>
    <property type="match status" value="1"/>
</dbReference>
<evidence type="ECO:0000256" key="5">
    <source>
        <dbReference type="SAM" id="SignalP"/>
    </source>
</evidence>
<evidence type="ECO:0000313" key="7">
    <source>
        <dbReference type="EMBL" id="MBD5778338.1"/>
    </source>
</evidence>
<feature type="domain" description="Cytochrome c" evidence="6">
    <location>
        <begin position="977"/>
        <end position="1069"/>
    </location>
</feature>
<reference evidence="7" key="1">
    <citation type="submission" date="2020-09" db="EMBL/GenBank/DDBJ databases">
        <title>Pelagicoccus enzymogenes sp. nov. with an EPS production, isolated from marine sediment.</title>
        <authorList>
            <person name="Feng X."/>
        </authorList>
    </citation>
    <scope>NUCLEOTIDE SEQUENCE</scope>
    <source>
        <strain evidence="7">NFK12</strain>
    </source>
</reference>
<gene>
    <name evidence="7" type="ORF">IEN85_02380</name>
</gene>
<comment type="caution">
    <text evidence="7">The sequence shown here is derived from an EMBL/GenBank/DDBJ whole genome shotgun (WGS) entry which is preliminary data.</text>
</comment>
<dbReference type="EMBL" id="JACYFG010000004">
    <property type="protein sequence ID" value="MBD5778338.1"/>
    <property type="molecule type" value="Genomic_DNA"/>
</dbReference>
<dbReference type="GO" id="GO:0020037">
    <property type="term" value="F:heme binding"/>
    <property type="evidence" value="ECO:0007669"/>
    <property type="project" value="InterPro"/>
</dbReference>
<dbReference type="InterPro" id="IPR029010">
    <property type="entry name" value="ThuA-like"/>
</dbReference>
<dbReference type="InterPro" id="IPR055557">
    <property type="entry name" value="DUF7133"/>
</dbReference>
<keyword evidence="5" id="KW-0732">Signal</keyword>
<feature type="signal peptide" evidence="5">
    <location>
        <begin position="1"/>
        <end position="26"/>
    </location>
</feature>
<dbReference type="AlphaFoldDB" id="A0A927F7F5"/>
<dbReference type="InterPro" id="IPR036909">
    <property type="entry name" value="Cyt_c-like_dom_sf"/>
</dbReference>
<dbReference type="Gene3D" id="1.10.760.10">
    <property type="entry name" value="Cytochrome c-like domain"/>
    <property type="match status" value="2"/>
</dbReference>
<dbReference type="SUPFAM" id="SSF46626">
    <property type="entry name" value="Cytochrome c"/>
    <property type="match status" value="2"/>
</dbReference>
<evidence type="ECO:0000259" key="6">
    <source>
        <dbReference type="PROSITE" id="PS51007"/>
    </source>
</evidence>
<dbReference type="Pfam" id="PF06283">
    <property type="entry name" value="ThuA"/>
    <property type="match status" value="1"/>
</dbReference>
<dbReference type="GO" id="GO:0009055">
    <property type="term" value="F:electron transfer activity"/>
    <property type="evidence" value="ECO:0007669"/>
    <property type="project" value="InterPro"/>
</dbReference>
<dbReference type="RefSeq" id="WP_191615474.1">
    <property type="nucleotide sequence ID" value="NZ_JACYFG010000004.1"/>
</dbReference>
<evidence type="ECO:0000256" key="4">
    <source>
        <dbReference type="PROSITE-ProRule" id="PRU00433"/>
    </source>
</evidence>
<keyword evidence="1 4" id="KW-0349">Heme</keyword>